<comment type="caution">
    <text evidence="16">The sequence shown here is derived from an EMBL/GenBank/DDBJ whole genome shotgun (WGS) entry which is preliminary data.</text>
</comment>
<evidence type="ECO:0000256" key="7">
    <source>
        <dbReference type="ARBA" id="ARBA00022679"/>
    </source>
</evidence>
<comment type="miscellaneous">
    <text evidence="14">Reaction proceeds by a ping-pong mechanism involving intermediate methylation of a conserved cysteine residue.</text>
</comment>
<comment type="subcellular location">
    <subcellularLocation>
        <location evidence="1 14">Cytoplasm</location>
    </subcellularLocation>
</comment>
<gene>
    <name evidence="14 16" type="primary">rlmN</name>
    <name evidence="16" type="ORF">IAB81_02370</name>
</gene>
<evidence type="ECO:0000259" key="15">
    <source>
        <dbReference type="PROSITE" id="PS51918"/>
    </source>
</evidence>
<dbReference type="AlphaFoldDB" id="A0A9D9II09"/>
<keyword evidence="9 14" id="KW-0819">tRNA processing</keyword>
<evidence type="ECO:0000256" key="10">
    <source>
        <dbReference type="ARBA" id="ARBA00022723"/>
    </source>
</evidence>
<evidence type="ECO:0000256" key="1">
    <source>
        <dbReference type="ARBA" id="ARBA00004496"/>
    </source>
</evidence>
<evidence type="ECO:0000256" key="11">
    <source>
        <dbReference type="ARBA" id="ARBA00023004"/>
    </source>
</evidence>
<comment type="catalytic activity">
    <reaction evidence="14">
        <text>adenosine(2503) in 23S rRNA + 2 reduced [2Fe-2S]-[ferredoxin] + 2 S-adenosyl-L-methionine = 2-methyladenosine(2503) in 23S rRNA + 5'-deoxyadenosine + L-methionine + 2 oxidized [2Fe-2S]-[ferredoxin] + S-adenosyl-L-homocysteine</text>
        <dbReference type="Rhea" id="RHEA:42916"/>
        <dbReference type="Rhea" id="RHEA-COMP:10000"/>
        <dbReference type="Rhea" id="RHEA-COMP:10001"/>
        <dbReference type="Rhea" id="RHEA-COMP:10152"/>
        <dbReference type="Rhea" id="RHEA-COMP:10282"/>
        <dbReference type="ChEBI" id="CHEBI:17319"/>
        <dbReference type="ChEBI" id="CHEBI:33737"/>
        <dbReference type="ChEBI" id="CHEBI:33738"/>
        <dbReference type="ChEBI" id="CHEBI:57844"/>
        <dbReference type="ChEBI" id="CHEBI:57856"/>
        <dbReference type="ChEBI" id="CHEBI:59789"/>
        <dbReference type="ChEBI" id="CHEBI:74411"/>
        <dbReference type="ChEBI" id="CHEBI:74497"/>
        <dbReference type="EC" id="2.1.1.192"/>
    </reaction>
</comment>
<feature type="domain" description="Radical SAM core" evidence="15">
    <location>
        <begin position="97"/>
        <end position="324"/>
    </location>
</feature>
<dbReference type="InterPro" id="IPR013785">
    <property type="entry name" value="Aldolase_TIM"/>
</dbReference>
<evidence type="ECO:0000256" key="5">
    <source>
        <dbReference type="ARBA" id="ARBA00022552"/>
    </source>
</evidence>
<dbReference type="PROSITE" id="PS51918">
    <property type="entry name" value="RADICAL_SAM"/>
    <property type="match status" value="1"/>
</dbReference>
<feature type="binding site" evidence="14">
    <location>
        <begin position="210"/>
        <end position="212"/>
    </location>
    <ligand>
        <name>S-adenosyl-L-methionine</name>
        <dbReference type="ChEBI" id="CHEBI:59789"/>
    </ligand>
</feature>
<dbReference type="PANTHER" id="PTHR30544:SF5">
    <property type="entry name" value="RADICAL SAM CORE DOMAIN-CONTAINING PROTEIN"/>
    <property type="match status" value="1"/>
</dbReference>
<keyword evidence="12 14" id="KW-0411">Iron-sulfur</keyword>
<sequence>MLKKLIGSNLQELQEIALSYGMPKFSGRQMADWLYKKKVGSIEDMTNLSKSFRERLSKDYCVGVPSCLSVAESKDGTKKYLFPVESGGAVETVMIPESDRVTLCVSSQNGCKMNCSFCMTGRGGFRGNLTAAEIISQYLGVDEMDRITNTVFMGMGEPFDNYEAVMRSIEILTSDWGFGWSPKRITVSTIGVLPSLKRFLDESKCHLAVSLHNPFSEERGEIMPAERAFPVADVVALLKQYDFSGQRRVSFEYTMFAGVNDSGRHCNALAAMLSGLECRVNLIRFHKIPESRFSPSPDVVMERFRDKLNSHGILCTIRASRGQDISAACGMLAGKKA</sequence>
<dbReference type="InterPro" id="IPR058240">
    <property type="entry name" value="rSAM_sf"/>
</dbReference>
<keyword evidence="6 14" id="KW-0489">Methyltransferase</keyword>
<evidence type="ECO:0000256" key="12">
    <source>
        <dbReference type="ARBA" id="ARBA00023014"/>
    </source>
</evidence>
<dbReference type="GO" id="GO:0000049">
    <property type="term" value="F:tRNA binding"/>
    <property type="evidence" value="ECO:0007669"/>
    <property type="project" value="UniProtKB-UniRule"/>
</dbReference>
<feature type="binding site" evidence="14">
    <location>
        <position position="286"/>
    </location>
    <ligand>
        <name>S-adenosyl-L-methionine</name>
        <dbReference type="ChEBI" id="CHEBI:59789"/>
    </ligand>
</feature>
<reference evidence="16" key="2">
    <citation type="journal article" date="2021" name="PeerJ">
        <title>Extensive microbial diversity within the chicken gut microbiome revealed by metagenomics and culture.</title>
        <authorList>
            <person name="Gilroy R."/>
            <person name="Ravi A."/>
            <person name="Getino M."/>
            <person name="Pursley I."/>
            <person name="Horton D.L."/>
            <person name="Alikhan N.F."/>
            <person name="Baker D."/>
            <person name="Gharbi K."/>
            <person name="Hall N."/>
            <person name="Watson M."/>
            <person name="Adriaenssens E.M."/>
            <person name="Foster-Nyarko E."/>
            <person name="Jarju S."/>
            <person name="Secka A."/>
            <person name="Antonio M."/>
            <person name="Oren A."/>
            <person name="Chaudhuri R.R."/>
            <person name="La Ragione R."/>
            <person name="Hildebrand F."/>
            <person name="Pallen M.J."/>
        </authorList>
    </citation>
    <scope>NUCLEOTIDE SEQUENCE</scope>
    <source>
        <strain evidence="16">B1-8020</strain>
    </source>
</reference>
<dbReference type="HAMAP" id="MF_01849">
    <property type="entry name" value="RNA_methyltr_RlmN"/>
    <property type="match status" value="1"/>
</dbReference>
<dbReference type="GO" id="GO:0046872">
    <property type="term" value="F:metal ion binding"/>
    <property type="evidence" value="ECO:0007669"/>
    <property type="project" value="UniProtKB-KW"/>
</dbReference>
<dbReference type="GO" id="GO:0005737">
    <property type="term" value="C:cytoplasm"/>
    <property type="evidence" value="ECO:0007669"/>
    <property type="project" value="UniProtKB-SubCell"/>
</dbReference>
<comment type="catalytic activity">
    <reaction evidence="14">
        <text>adenosine(37) in tRNA + 2 reduced [2Fe-2S]-[ferredoxin] + 2 S-adenosyl-L-methionine = 2-methyladenosine(37) in tRNA + 5'-deoxyadenosine + L-methionine + 2 oxidized [2Fe-2S]-[ferredoxin] + S-adenosyl-L-homocysteine</text>
        <dbReference type="Rhea" id="RHEA:43332"/>
        <dbReference type="Rhea" id="RHEA-COMP:10000"/>
        <dbReference type="Rhea" id="RHEA-COMP:10001"/>
        <dbReference type="Rhea" id="RHEA-COMP:10162"/>
        <dbReference type="Rhea" id="RHEA-COMP:10485"/>
        <dbReference type="ChEBI" id="CHEBI:17319"/>
        <dbReference type="ChEBI" id="CHEBI:33737"/>
        <dbReference type="ChEBI" id="CHEBI:33738"/>
        <dbReference type="ChEBI" id="CHEBI:57844"/>
        <dbReference type="ChEBI" id="CHEBI:57856"/>
        <dbReference type="ChEBI" id="CHEBI:59789"/>
        <dbReference type="ChEBI" id="CHEBI:74411"/>
        <dbReference type="ChEBI" id="CHEBI:74497"/>
        <dbReference type="EC" id="2.1.1.192"/>
    </reaction>
</comment>
<evidence type="ECO:0000256" key="4">
    <source>
        <dbReference type="ARBA" id="ARBA00022490"/>
    </source>
</evidence>
<dbReference type="GO" id="GO:0070040">
    <property type="term" value="F:rRNA (adenine(2503)-C2-)-methyltransferase activity"/>
    <property type="evidence" value="ECO:0007669"/>
    <property type="project" value="UniProtKB-UniRule"/>
</dbReference>
<keyword evidence="7 14" id="KW-0808">Transferase</keyword>
<keyword evidence="11 14" id="KW-0408">Iron</keyword>
<dbReference type="FunFam" id="3.20.20.70:FF:000014">
    <property type="entry name" value="Probable dual-specificity RNA methyltransferase RlmN"/>
    <property type="match status" value="1"/>
</dbReference>
<dbReference type="GO" id="GO:0030488">
    <property type="term" value="P:tRNA methylation"/>
    <property type="evidence" value="ECO:0007669"/>
    <property type="project" value="UniProtKB-UniRule"/>
</dbReference>
<dbReference type="Gene3D" id="3.20.20.70">
    <property type="entry name" value="Aldolase class I"/>
    <property type="match status" value="1"/>
</dbReference>
<feature type="binding site" evidence="14">
    <location>
        <position position="118"/>
    </location>
    <ligand>
        <name>[4Fe-4S] cluster</name>
        <dbReference type="ChEBI" id="CHEBI:49883"/>
        <note>4Fe-4S-S-AdoMet</note>
    </ligand>
</feature>
<keyword evidence="3 14" id="KW-0004">4Fe-4S</keyword>
<evidence type="ECO:0000256" key="6">
    <source>
        <dbReference type="ARBA" id="ARBA00022603"/>
    </source>
</evidence>
<protein>
    <recommendedName>
        <fullName evidence="14">Probable dual-specificity RNA methyltransferase RlmN</fullName>
        <ecNumber evidence="14">2.1.1.192</ecNumber>
    </recommendedName>
    <alternativeName>
        <fullName evidence="14">23S rRNA (adenine(2503)-C(2))-methyltransferase</fullName>
    </alternativeName>
    <alternativeName>
        <fullName evidence="14">23S rRNA m2A2503 methyltransferase</fullName>
    </alternativeName>
    <alternativeName>
        <fullName evidence="14">Ribosomal RNA large subunit methyltransferase N</fullName>
    </alternativeName>
    <alternativeName>
        <fullName evidence="14">tRNA (adenine(37)-C(2))-methyltransferase</fullName>
    </alternativeName>
    <alternativeName>
        <fullName evidence="14">tRNA m2A37 methyltransferase</fullName>
    </alternativeName>
</protein>
<evidence type="ECO:0000256" key="14">
    <source>
        <dbReference type="HAMAP-Rule" id="MF_01849"/>
    </source>
</evidence>
<name>A0A9D9II09_9BACT</name>
<dbReference type="SFLD" id="SFLDF00275">
    <property type="entry name" value="adenosine_C2_methyltransferase"/>
    <property type="match status" value="1"/>
</dbReference>
<evidence type="ECO:0000256" key="13">
    <source>
        <dbReference type="ARBA" id="ARBA00023157"/>
    </source>
</evidence>
<feature type="binding site" evidence="14">
    <location>
        <position position="188"/>
    </location>
    <ligand>
        <name>S-adenosyl-L-methionine</name>
        <dbReference type="ChEBI" id="CHEBI:59789"/>
    </ligand>
</feature>
<dbReference type="PIRSF" id="PIRSF006004">
    <property type="entry name" value="CHP00048"/>
    <property type="match status" value="1"/>
</dbReference>
<dbReference type="InterPro" id="IPR004383">
    <property type="entry name" value="rRNA_lsu_MTrfase_RlmN/Cfr"/>
</dbReference>
<feature type="active site" description="Proton acceptor" evidence="14">
    <location>
        <position position="91"/>
    </location>
</feature>
<dbReference type="GO" id="GO:0070475">
    <property type="term" value="P:rRNA base methylation"/>
    <property type="evidence" value="ECO:0007669"/>
    <property type="project" value="UniProtKB-UniRule"/>
</dbReference>
<comment type="caution">
    <text evidence="14">Lacks conserved residue(s) required for the propagation of feature annotation.</text>
</comment>
<dbReference type="SFLD" id="SFLDS00029">
    <property type="entry name" value="Radical_SAM"/>
    <property type="match status" value="1"/>
</dbReference>
<dbReference type="EMBL" id="JADIMA010000025">
    <property type="protein sequence ID" value="MBO8472461.1"/>
    <property type="molecule type" value="Genomic_DNA"/>
</dbReference>
<reference evidence="16" key="1">
    <citation type="submission" date="2020-10" db="EMBL/GenBank/DDBJ databases">
        <authorList>
            <person name="Gilroy R."/>
        </authorList>
    </citation>
    <scope>NUCLEOTIDE SEQUENCE</scope>
    <source>
        <strain evidence="16">B1-8020</strain>
    </source>
</reference>
<comment type="cofactor">
    <cofactor evidence="14">
        <name>[4Fe-4S] cluster</name>
        <dbReference type="ChEBI" id="CHEBI:49883"/>
    </cofactor>
    <text evidence="14">Binds 1 [4Fe-4S] cluster. The cluster is coordinated with 3 cysteines and an exchangeable S-adenosyl-L-methionine.</text>
</comment>
<dbReference type="InterPro" id="IPR040072">
    <property type="entry name" value="Methyltransferase_A"/>
</dbReference>
<evidence type="ECO:0000313" key="17">
    <source>
        <dbReference type="Proteomes" id="UP000823604"/>
    </source>
</evidence>
<keyword evidence="8 14" id="KW-0949">S-adenosyl-L-methionine</keyword>
<dbReference type="Proteomes" id="UP000823604">
    <property type="component" value="Unassembled WGS sequence"/>
</dbReference>
<keyword evidence="13 14" id="KW-1015">Disulfide bond</keyword>
<evidence type="ECO:0000256" key="2">
    <source>
        <dbReference type="ARBA" id="ARBA00007544"/>
    </source>
</evidence>
<dbReference type="GO" id="GO:0002935">
    <property type="term" value="F:tRNA (adenine(37)-C2)-methyltransferase activity"/>
    <property type="evidence" value="ECO:0007669"/>
    <property type="project" value="UniProtKB-UniRule"/>
</dbReference>
<evidence type="ECO:0000256" key="8">
    <source>
        <dbReference type="ARBA" id="ARBA00022691"/>
    </source>
</evidence>
<dbReference type="InterPro" id="IPR007197">
    <property type="entry name" value="rSAM"/>
</dbReference>
<comment type="similarity">
    <text evidence="2 14">Belongs to the radical SAM superfamily. RlmN family.</text>
</comment>
<dbReference type="NCBIfam" id="TIGR00048">
    <property type="entry name" value="rRNA_mod_RlmN"/>
    <property type="match status" value="1"/>
</dbReference>
<evidence type="ECO:0000256" key="3">
    <source>
        <dbReference type="ARBA" id="ARBA00022485"/>
    </source>
</evidence>
<keyword evidence="5 14" id="KW-0698">rRNA processing</keyword>
<dbReference type="GO" id="GO:0019843">
    <property type="term" value="F:rRNA binding"/>
    <property type="evidence" value="ECO:0007669"/>
    <property type="project" value="UniProtKB-UniRule"/>
</dbReference>
<accession>A0A9D9II09</accession>
<dbReference type="InterPro" id="IPR027492">
    <property type="entry name" value="RNA_MTrfase_RlmN"/>
</dbReference>
<organism evidence="16 17">
    <name type="scientific">Candidatus Merdivivens pullicola</name>
    <dbReference type="NCBI Taxonomy" id="2840872"/>
    <lineage>
        <taxon>Bacteria</taxon>
        <taxon>Pseudomonadati</taxon>
        <taxon>Bacteroidota</taxon>
        <taxon>Bacteroidia</taxon>
        <taxon>Bacteroidales</taxon>
        <taxon>Muribaculaceae</taxon>
        <taxon>Muribaculaceae incertae sedis</taxon>
        <taxon>Candidatus Merdivivens</taxon>
    </lineage>
</organism>
<dbReference type="EC" id="2.1.1.192" evidence="14"/>
<feature type="active site" description="S-methylcysteine intermediate" evidence="14">
    <location>
        <position position="329"/>
    </location>
</feature>
<dbReference type="InterPro" id="IPR048641">
    <property type="entry name" value="RlmN_N"/>
</dbReference>
<evidence type="ECO:0000256" key="9">
    <source>
        <dbReference type="ARBA" id="ARBA00022694"/>
    </source>
</evidence>
<dbReference type="Pfam" id="PF21016">
    <property type="entry name" value="RlmN_N"/>
    <property type="match status" value="1"/>
</dbReference>
<keyword evidence="10 14" id="KW-0479">Metal-binding</keyword>
<evidence type="ECO:0000313" key="16">
    <source>
        <dbReference type="EMBL" id="MBO8472461.1"/>
    </source>
</evidence>
<comment type="function">
    <text evidence="14">Specifically methylates position 2 of adenine 2503 in 23S rRNA and position 2 of adenine 37 in tRNAs.</text>
</comment>
<feature type="binding site" evidence="14">
    <location>
        <position position="111"/>
    </location>
    <ligand>
        <name>[4Fe-4S] cluster</name>
        <dbReference type="ChEBI" id="CHEBI:49883"/>
        <note>4Fe-4S-S-AdoMet</note>
    </ligand>
</feature>
<dbReference type="Gene3D" id="1.10.150.530">
    <property type="match status" value="1"/>
</dbReference>
<dbReference type="SUPFAM" id="SSF102114">
    <property type="entry name" value="Radical SAM enzymes"/>
    <property type="match status" value="1"/>
</dbReference>
<dbReference type="SFLD" id="SFLDG01062">
    <property type="entry name" value="methyltransferase_(Class_A)"/>
    <property type="match status" value="1"/>
</dbReference>
<dbReference type="GO" id="GO:0051539">
    <property type="term" value="F:4 iron, 4 sulfur cluster binding"/>
    <property type="evidence" value="ECO:0007669"/>
    <property type="project" value="UniProtKB-UniRule"/>
</dbReference>
<feature type="binding site" evidence="14">
    <location>
        <begin position="156"/>
        <end position="157"/>
    </location>
    <ligand>
        <name>S-adenosyl-L-methionine</name>
        <dbReference type="ChEBI" id="CHEBI:59789"/>
    </ligand>
</feature>
<dbReference type="Pfam" id="PF04055">
    <property type="entry name" value="Radical_SAM"/>
    <property type="match status" value="1"/>
</dbReference>
<keyword evidence="4 14" id="KW-0963">Cytoplasm</keyword>
<dbReference type="PANTHER" id="PTHR30544">
    <property type="entry name" value="23S RRNA METHYLTRANSFERASE"/>
    <property type="match status" value="1"/>
</dbReference>
<feature type="binding site" evidence="14">
    <location>
        <position position="115"/>
    </location>
    <ligand>
        <name>[4Fe-4S] cluster</name>
        <dbReference type="ChEBI" id="CHEBI:49883"/>
        <note>4Fe-4S-S-AdoMet</note>
    </ligand>
</feature>
<dbReference type="CDD" id="cd01335">
    <property type="entry name" value="Radical_SAM"/>
    <property type="match status" value="1"/>
</dbReference>
<proteinExistence type="inferred from homology"/>